<keyword evidence="1 2" id="KW-0807">Transducer</keyword>
<evidence type="ECO:0000313" key="5">
    <source>
        <dbReference type="Proteomes" id="UP001595615"/>
    </source>
</evidence>
<comment type="caution">
    <text evidence="4">The sequence shown here is derived from an EMBL/GenBank/DDBJ whole genome shotgun (WGS) entry which is preliminary data.</text>
</comment>
<feature type="domain" description="Methyl-accepting transducer" evidence="3">
    <location>
        <begin position="21"/>
        <end position="257"/>
    </location>
</feature>
<keyword evidence="5" id="KW-1185">Reference proteome</keyword>
<dbReference type="Pfam" id="PF00015">
    <property type="entry name" value="MCPsignal"/>
    <property type="match status" value="1"/>
</dbReference>
<dbReference type="PANTHER" id="PTHR32089:SF112">
    <property type="entry name" value="LYSOZYME-LIKE PROTEIN-RELATED"/>
    <property type="match status" value="1"/>
</dbReference>
<name>A0ABV7XAU3_9SPHN</name>
<proteinExistence type="predicted"/>
<sequence length="465" mass="50148">MKPELALAPSLESAVGTVAAECGSFAIECSDVAGYVNAVGARIEEQLELLRALEQVSTTLLADQASVTDATDEAHRYAQDTRDQLERSAQAIGATIDVFSGLTDLVLHLGDRMLNLSSALEQVRGVSAGIDKIARQTNLLALNATIEAARAGDAGRGFAVVASEVKKLAADTQRATAEIGRTVEQLGAEAAGIGREIEGGVARGKEARTQAAELRSALHHTVSFVDQLDGRTNDIAARSQTIRTSVQEVQNGLAAFAVVARENTAELSRSGQRLDQLEAMSNSMLDLVAHCGVATADTPFIDDALAAMREIQATVEDGIARNEVSMADVFDSVYRPVAGSNPEQFMTGFVPFADKMIRPLLDKWARDERVVGCAIVDMNGYLPTHVSARSQPQGPDPVWNAEHCRNRRIFMDPPTRAALDSEADFRLYTYRQPLGGGRYRAVKSLFVPLSFRGRRWGNCELAYVD</sequence>
<reference evidence="5" key="1">
    <citation type="journal article" date="2019" name="Int. J. Syst. Evol. Microbiol.">
        <title>The Global Catalogue of Microorganisms (GCM) 10K type strain sequencing project: providing services to taxonomists for standard genome sequencing and annotation.</title>
        <authorList>
            <consortium name="The Broad Institute Genomics Platform"/>
            <consortium name="The Broad Institute Genome Sequencing Center for Infectious Disease"/>
            <person name="Wu L."/>
            <person name="Ma J."/>
        </authorList>
    </citation>
    <scope>NUCLEOTIDE SEQUENCE [LARGE SCALE GENOMIC DNA]</scope>
    <source>
        <strain evidence="5">KCTC 42644</strain>
    </source>
</reference>
<protein>
    <submittedName>
        <fullName evidence="4">Methyl-accepting chemotaxis protein</fullName>
    </submittedName>
</protein>
<dbReference type="InterPro" id="IPR004089">
    <property type="entry name" value="MCPsignal_dom"/>
</dbReference>
<organism evidence="4 5">
    <name type="scientific">Sphingoaurantiacus capsulatus</name>
    <dbReference type="NCBI Taxonomy" id="1771310"/>
    <lineage>
        <taxon>Bacteria</taxon>
        <taxon>Pseudomonadati</taxon>
        <taxon>Pseudomonadota</taxon>
        <taxon>Alphaproteobacteria</taxon>
        <taxon>Sphingomonadales</taxon>
        <taxon>Sphingosinicellaceae</taxon>
        <taxon>Sphingoaurantiacus</taxon>
    </lineage>
</organism>
<dbReference type="SUPFAM" id="SSF58104">
    <property type="entry name" value="Methyl-accepting chemotaxis protein (MCP) signaling domain"/>
    <property type="match status" value="1"/>
</dbReference>
<dbReference type="PROSITE" id="PS50111">
    <property type="entry name" value="CHEMOTAXIS_TRANSDUC_2"/>
    <property type="match status" value="1"/>
</dbReference>
<accession>A0ABV7XAU3</accession>
<dbReference type="Gene3D" id="1.10.287.950">
    <property type="entry name" value="Methyl-accepting chemotaxis protein"/>
    <property type="match status" value="1"/>
</dbReference>
<evidence type="ECO:0000256" key="1">
    <source>
        <dbReference type="ARBA" id="ARBA00023224"/>
    </source>
</evidence>
<dbReference type="EMBL" id="JBHRXV010000008">
    <property type="protein sequence ID" value="MFC3712818.1"/>
    <property type="molecule type" value="Genomic_DNA"/>
</dbReference>
<gene>
    <name evidence="4" type="ORF">ACFOMD_09570</name>
</gene>
<dbReference type="RefSeq" id="WP_380860449.1">
    <property type="nucleotide sequence ID" value="NZ_JBHRXV010000008.1"/>
</dbReference>
<dbReference type="Proteomes" id="UP001595615">
    <property type="component" value="Unassembled WGS sequence"/>
</dbReference>
<evidence type="ECO:0000313" key="4">
    <source>
        <dbReference type="EMBL" id="MFC3712818.1"/>
    </source>
</evidence>
<dbReference type="PANTHER" id="PTHR32089">
    <property type="entry name" value="METHYL-ACCEPTING CHEMOTAXIS PROTEIN MCPB"/>
    <property type="match status" value="1"/>
</dbReference>
<evidence type="ECO:0000256" key="2">
    <source>
        <dbReference type="PROSITE-ProRule" id="PRU00284"/>
    </source>
</evidence>
<dbReference type="SMART" id="SM00283">
    <property type="entry name" value="MA"/>
    <property type="match status" value="1"/>
</dbReference>
<evidence type="ECO:0000259" key="3">
    <source>
        <dbReference type="PROSITE" id="PS50111"/>
    </source>
</evidence>